<comment type="subcellular location">
    <subcellularLocation>
        <location evidence="1">Membrane</location>
        <topology evidence="1">Multi-pass membrane protein</topology>
    </subcellularLocation>
    <subcellularLocation>
        <location evidence="11">Mitochondrion inner membrane</location>
        <topology evidence="11">Multi-pass membrane protein</topology>
    </subcellularLocation>
</comment>
<dbReference type="NCBIfam" id="TIGR01131">
    <property type="entry name" value="ATP_synt_6_or_A"/>
    <property type="match status" value="1"/>
</dbReference>
<dbReference type="PANTHER" id="PTHR11410">
    <property type="entry name" value="ATP SYNTHASE SUBUNIT A"/>
    <property type="match status" value="1"/>
</dbReference>
<feature type="transmembrane region" description="Helical" evidence="12">
    <location>
        <begin position="20"/>
        <end position="38"/>
    </location>
</feature>
<evidence type="ECO:0000256" key="10">
    <source>
        <dbReference type="ARBA" id="ARBA00023310"/>
    </source>
</evidence>
<proteinExistence type="inferred from homology"/>
<dbReference type="GO" id="GO:0005743">
    <property type="term" value="C:mitochondrial inner membrane"/>
    <property type="evidence" value="ECO:0007669"/>
    <property type="project" value="UniProtKB-SubCell"/>
</dbReference>
<dbReference type="CDD" id="cd00310">
    <property type="entry name" value="ATP-synt_Fo_a_6"/>
    <property type="match status" value="1"/>
</dbReference>
<evidence type="ECO:0000256" key="5">
    <source>
        <dbReference type="ARBA" id="ARBA00022692"/>
    </source>
</evidence>
<dbReference type="PROSITE" id="PS00449">
    <property type="entry name" value="ATPASE_A"/>
    <property type="match status" value="1"/>
</dbReference>
<protein>
    <recommendedName>
        <fullName evidence="11">ATP synthase subunit a</fullName>
    </recommendedName>
</protein>
<organism evidence="13">
    <name type="scientific">Bathynella cf. rufa JHS-2017</name>
    <dbReference type="NCBI Taxonomy" id="2029186"/>
    <lineage>
        <taxon>Eukaryota</taxon>
        <taxon>Metazoa</taxon>
        <taxon>Ecdysozoa</taxon>
        <taxon>Arthropoda</taxon>
        <taxon>Crustacea</taxon>
        <taxon>Multicrustacea</taxon>
        <taxon>Malacostraca</taxon>
        <taxon>Eumalacostraca</taxon>
        <taxon>Syncarida</taxon>
        <taxon>Bathynellacea</taxon>
        <taxon>Bathynellidae</taxon>
        <taxon>Bathynella</taxon>
    </lineage>
</organism>
<evidence type="ECO:0000256" key="6">
    <source>
        <dbReference type="ARBA" id="ARBA00022781"/>
    </source>
</evidence>
<keyword evidence="3" id="KW-0813">Transport</keyword>
<evidence type="ECO:0000256" key="8">
    <source>
        <dbReference type="ARBA" id="ARBA00023065"/>
    </source>
</evidence>
<feature type="transmembrane region" description="Helical" evidence="12">
    <location>
        <begin position="101"/>
        <end position="124"/>
    </location>
</feature>
<evidence type="ECO:0000256" key="2">
    <source>
        <dbReference type="ARBA" id="ARBA00006810"/>
    </source>
</evidence>
<evidence type="ECO:0000256" key="3">
    <source>
        <dbReference type="ARBA" id="ARBA00022448"/>
    </source>
</evidence>
<dbReference type="Pfam" id="PF00119">
    <property type="entry name" value="ATP-synt_A"/>
    <property type="match status" value="1"/>
</dbReference>
<dbReference type="PANTHER" id="PTHR11410:SF0">
    <property type="entry name" value="ATP SYNTHASE SUBUNIT A"/>
    <property type="match status" value="1"/>
</dbReference>
<dbReference type="InterPro" id="IPR023011">
    <property type="entry name" value="ATP_synth_F0_asu_AS"/>
</dbReference>
<comment type="similarity">
    <text evidence="2">Belongs to the ATPase A chain family.</text>
</comment>
<sequence>MKSLNLFSIFDPTVLTMNFYIPLNWLSYLIPLMIIIKFYWKSKFPMMILLTQLFLFLLNSFKDGLKKMMNIMLIFNMLFIMIMLNNLLGLFPYIFTSTSHMIITLSLALPLWLAINMFMLIMNFKKMMSHMLPKNTPMILSWFMVIIELISNLIRPITLSVRLAANMLAGHLLLSLISMSWSKKSIVFIFIILILLLILELAVAFIQSYVFTMLFSLYIKETK</sequence>
<dbReference type="GO" id="GO:0045259">
    <property type="term" value="C:proton-transporting ATP synthase complex"/>
    <property type="evidence" value="ECO:0007669"/>
    <property type="project" value="UniProtKB-KW"/>
</dbReference>
<dbReference type="AlphaFoldDB" id="A0A7R6D7R4"/>
<dbReference type="Gene3D" id="1.20.120.220">
    <property type="entry name" value="ATP synthase, F0 complex, subunit A"/>
    <property type="match status" value="1"/>
</dbReference>
<dbReference type="InterPro" id="IPR035908">
    <property type="entry name" value="F0_ATP_A_sf"/>
</dbReference>
<evidence type="ECO:0000256" key="7">
    <source>
        <dbReference type="ARBA" id="ARBA00022989"/>
    </source>
</evidence>
<evidence type="ECO:0000256" key="9">
    <source>
        <dbReference type="ARBA" id="ARBA00023136"/>
    </source>
</evidence>
<keyword evidence="9 12" id="KW-0472">Membrane</keyword>
<keyword evidence="4" id="KW-0138">CF(0)</keyword>
<evidence type="ECO:0000256" key="4">
    <source>
        <dbReference type="ARBA" id="ARBA00022547"/>
    </source>
</evidence>
<dbReference type="PRINTS" id="PR00123">
    <property type="entry name" value="ATPASEA"/>
</dbReference>
<dbReference type="InterPro" id="IPR045083">
    <property type="entry name" value="ATP_synth_F0_asu_bact/mt"/>
</dbReference>
<dbReference type="GO" id="GO:0046933">
    <property type="term" value="F:proton-transporting ATP synthase activity, rotational mechanism"/>
    <property type="evidence" value="ECO:0007669"/>
    <property type="project" value="TreeGrafter"/>
</dbReference>
<evidence type="ECO:0000313" key="13">
    <source>
        <dbReference type="EMBL" id="ASV72592.1"/>
    </source>
</evidence>
<accession>A0A7R6D7R4</accession>
<gene>
    <name evidence="13" type="primary">atp6</name>
</gene>
<evidence type="ECO:0000256" key="11">
    <source>
        <dbReference type="RuleBase" id="RU004450"/>
    </source>
</evidence>
<keyword evidence="6" id="KW-0375">Hydrogen ion transport</keyword>
<feature type="transmembrane region" description="Helical" evidence="12">
    <location>
        <begin position="186"/>
        <end position="219"/>
    </location>
</feature>
<keyword evidence="13" id="KW-0496">Mitochondrion</keyword>
<dbReference type="SUPFAM" id="SSF81336">
    <property type="entry name" value="F1F0 ATP synthase subunit A"/>
    <property type="match status" value="1"/>
</dbReference>
<name>A0A7R6D7R4_9CRUS</name>
<evidence type="ECO:0000256" key="12">
    <source>
        <dbReference type="SAM" id="Phobius"/>
    </source>
</evidence>
<feature type="transmembrane region" description="Helical" evidence="12">
    <location>
        <begin position="73"/>
        <end position="95"/>
    </location>
</feature>
<evidence type="ECO:0000256" key="1">
    <source>
        <dbReference type="ARBA" id="ARBA00004141"/>
    </source>
</evidence>
<keyword evidence="10" id="KW-0066">ATP synthesis</keyword>
<keyword evidence="8" id="KW-0406">Ion transport</keyword>
<keyword evidence="7 12" id="KW-1133">Transmembrane helix</keyword>
<geneLocation type="mitochondrion" evidence="13"/>
<reference evidence="13" key="1">
    <citation type="submission" date="2016-12" db="EMBL/GenBank/DDBJ databases">
        <title>A first mitochondrial genomes of three bathynellaceans (Malacostraca: Syncarida: Bathynellacea), and their phylogenetic position in Malacostraca.</title>
        <authorList>
            <person name="Song J.-H."/>
            <person name="Cho J.-L."/>
            <person name="Min G.-S."/>
        </authorList>
    </citation>
    <scope>NUCLEOTIDE SEQUENCE</scope>
    <source>
        <strain evidence="13">C</strain>
    </source>
</reference>
<feature type="transmembrane region" description="Helical" evidence="12">
    <location>
        <begin position="136"/>
        <end position="154"/>
    </location>
</feature>
<feature type="transmembrane region" description="Helical" evidence="12">
    <location>
        <begin position="44"/>
        <end position="61"/>
    </location>
</feature>
<keyword evidence="5 12" id="KW-0812">Transmembrane</keyword>
<dbReference type="InterPro" id="IPR000568">
    <property type="entry name" value="ATP_synth_F0_asu"/>
</dbReference>
<dbReference type="EMBL" id="KY310671">
    <property type="protein sequence ID" value="ASV72592.1"/>
    <property type="molecule type" value="Genomic_DNA"/>
</dbReference>